<protein>
    <recommendedName>
        <fullName evidence="2">Toxin HigB</fullName>
    </recommendedName>
</protein>
<gene>
    <name evidence="1" type="ORF">MNBD_GAMMA11-2687</name>
</gene>
<evidence type="ECO:0008006" key="2">
    <source>
        <dbReference type="Google" id="ProtNLM"/>
    </source>
</evidence>
<evidence type="ECO:0000313" key="1">
    <source>
        <dbReference type="EMBL" id="VAW62220.1"/>
    </source>
</evidence>
<dbReference type="EMBL" id="UOFG01000164">
    <property type="protein sequence ID" value="VAW62220.1"/>
    <property type="molecule type" value="Genomic_DNA"/>
</dbReference>
<proteinExistence type="predicted"/>
<dbReference type="AlphaFoldDB" id="A0A3B0XCC7"/>
<sequence length="140" mass="16366">MTGDSKPEDKHGGSKFTVIHCNGALDSYIDALNHVNAKKRDAFTRGMIQQIARLAEGHRMSKANFPQEGVLPKRKGQHRVKKFNAFKRIPIRGYCWLSERHRNTYFISHYVFKDYDDLKESDTNRVGTNWRRIEEKGDER</sequence>
<name>A0A3B0XCC7_9ZZZZ</name>
<accession>A0A3B0XCC7</accession>
<reference evidence="1" key="1">
    <citation type="submission" date="2018-06" db="EMBL/GenBank/DDBJ databases">
        <authorList>
            <person name="Zhirakovskaya E."/>
        </authorList>
    </citation>
    <scope>NUCLEOTIDE SEQUENCE</scope>
</reference>
<organism evidence="1">
    <name type="scientific">hydrothermal vent metagenome</name>
    <dbReference type="NCBI Taxonomy" id="652676"/>
    <lineage>
        <taxon>unclassified sequences</taxon>
        <taxon>metagenomes</taxon>
        <taxon>ecological metagenomes</taxon>
    </lineage>
</organism>